<dbReference type="EMBL" id="CP039393">
    <property type="protein sequence ID" value="QCD34527.1"/>
    <property type="molecule type" value="Genomic_DNA"/>
</dbReference>
<dbReference type="KEGG" id="mgod:E7746_00830"/>
<organism evidence="1 2">
    <name type="scientific">Muribaculum gordoncarteri</name>
    <dbReference type="NCBI Taxonomy" id="2530390"/>
    <lineage>
        <taxon>Bacteria</taxon>
        <taxon>Pseudomonadati</taxon>
        <taxon>Bacteroidota</taxon>
        <taxon>Bacteroidia</taxon>
        <taxon>Bacteroidales</taxon>
        <taxon>Muribaculaceae</taxon>
        <taxon>Muribaculum</taxon>
    </lineage>
</organism>
<dbReference type="RefSeq" id="WP_136409536.1">
    <property type="nucleotide sequence ID" value="NZ_CP039393.1"/>
</dbReference>
<dbReference type="Proteomes" id="UP000297031">
    <property type="component" value="Chromosome"/>
</dbReference>
<sequence length="125" mass="13752">MSALLLSSCSGLSPEAREIVGVYYNNELSDDTPVLELNDDGTSVMRAIKPDVLTIEVPGTWNVVNDSLVIDNDVTKIVTEGDTSVLGDVTPKYSRLITRHDELSLTLAKDGIEYLYHRKVTPDKD</sequence>
<evidence type="ECO:0008006" key="3">
    <source>
        <dbReference type="Google" id="ProtNLM"/>
    </source>
</evidence>
<evidence type="ECO:0000313" key="2">
    <source>
        <dbReference type="Proteomes" id="UP000297031"/>
    </source>
</evidence>
<gene>
    <name evidence="1" type="ORF">E7746_00830</name>
</gene>
<dbReference type="OrthoDB" id="1099305at2"/>
<dbReference type="AlphaFoldDB" id="A0A4V1D1A5"/>
<reference evidence="1 2" key="1">
    <citation type="submission" date="2019-02" db="EMBL/GenBank/DDBJ databases">
        <title>Isolation and identification of novel species under the genus Muribaculum.</title>
        <authorList>
            <person name="Miyake S."/>
            <person name="Ding Y."/>
            <person name="Low A."/>
            <person name="Soh M."/>
            <person name="Seedorf H."/>
        </authorList>
    </citation>
    <scope>NUCLEOTIDE SEQUENCE [LARGE SCALE GENOMIC DNA]</scope>
    <source>
        <strain evidence="1 2">TLL-A4</strain>
    </source>
</reference>
<keyword evidence="2" id="KW-1185">Reference proteome</keyword>
<proteinExistence type="predicted"/>
<protein>
    <recommendedName>
        <fullName evidence="3">Lipocalin-like domain-containing protein</fullName>
    </recommendedName>
</protein>
<evidence type="ECO:0000313" key="1">
    <source>
        <dbReference type="EMBL" id="QCD34527.1"/>
    </source>
</evidence>
<accession>A0A4V1D1A5</accession>
<name>A0A4V1D1A5_9BACT</name>